<organism evidence="1 2">
    <name type="scientific">Stylosanthes scabra</name>
    <dbReference type="NCBI Taxonomy" id="79078"/>
    <lineage>
        <taxon>Eukaryota</taxon>
        <taxon>Viridiplantae</taxon>
        <taxon>Streptophyta</taxon>
        <taxon>Embryophyta</taxon>
        <taxon>Tracheophyta</taxon>
        <taxon>Spermatophyta</taxon>
        <taxon>Magnoliopsida</taxon>
        <taxon>eudicotyledons</taxon>
        <taxon>Gunneridae</taxon>
        <taxon>Pentapetalae</taxon>
        <taxon>rosids</taxon>
        <taxon>fabids</taxon>
        <taxon>Fabales</taxon>
        <taxon>Fabaceae</taxon>
        <taxon>Papilionoideae</taxon>
        <taxon>50 kb inversion clade</taxon>
        <taxon>dalbergioids sensu lato</taxon>
        <taxon>Dalbergieae</taxon>
        <taxon>Pterocarpus clade</taxon>
        <taxon>Stylosanthes</taxon>
    </lineage>
</organism>
<evidence type="ECO:0000313" key="2">
    <source>
        <dbReference type="Proteomes" id="UP001341840"/>
    </source>
</evidence>
<reference evidence="1 2" key="1">
    <citation type="journal article" date="2023" name="Plants (Basel)">
        <title>Bridging the Gap: Combining Genomics and Transcriptomics Approaches to Understand Stylosanthes scabra, an Orphan Legume from the Brazilian Caatinga.</title>
        <authorList>
            <person name="Ferreira-Neto J.R.C."/>
            <person name="da Silva M.D."/>
            <person name="Binneck E."/>
            <person name="de Melo N.F."/>
            <person name="da Silva R.H."/>
            <person name="de Melo A.L.T.M."/>
            <person name="Pandolfi V."/>
            <person name="Bustamante F.O."/>
            <person name="Brasileiro-Vidal A.C."/>
            <person name="Benko-Iseppon A.M."/>
        </authorList>
    </citation>
    <scope>NUCLEOTIDE SEQUENCE [LARGE SCALE GENOMIC DNA]</scope>
    <source>
        <tissue evidence="1">Leaves</tissue>
    </source>
</reference>
<evidence type="ECO:0000313" key="1">
    <source>
        <dbReference type="EMBL" id="MED6179107.1"/>
    </source>
</evidence>
<dbReference type="EMBL" id="JASCZI010161078">
    <property type="protein sequence ID" value="MED6179107.1"/>
    <property type="molecule type" value="Genomic_DNA"/>
</dbReference>
<dbReference type="Proteomes" id="UP001341840">
    <property type="component" value="Unassembled WGS sequence"/>
</dbReference>
<feature type="non-terminal residue" evidence="1">
    <location>
        <position position="67"/>
    </location>
</feature>
<accession>A0ABU6VZL6</accession>
<name>A0ABU6VZL6_9FABA</name>
<gene>
    <name evidence="1" type="ORF">PIB30_114108</name>
</gene>
<feature type="non-terminal residue" evidence="1">
    <location>
        <position position="1"/>
    </location>
</feature>
<comment type="caution">
    <text evidence="1">The sequence shown here is derived from an EMBL/GenBank/DDBJ whole genome shotgun (WGS) entry which is preliminary data.</text>
</comment>
<proteinExistence type="predicted"/>
<keyword evidence="2" id="KW-1185">Reference proteome</keyword>
<protein>
    <submittedName>
        <fullName evidence="1">Uncharacterized protein</fullName>
    </submittedName>
</protein>
<sequence length="67" mass="7489">WEGACGILVPIMSSSHGTWLSNSCRAQRIWLTLDGPWVLLVYLLRPCTQGTTSSCRMMPQHLAVDSR</sequence>